<organism evidence="4 5">
    <name type="scientific">Candidatus Uhrbacteria bacterium GW2011_GWF2_39_13</name>
    <dbReference type="NCBI Taxonomy" id="1618995"/>
    <lineage>
        <taxon>Bacteria</taxon>
        <taxon>Candidatus Uhriibacteriota</taxon>
    </lineage>
</organism>
<evidence type="ECO:0000256" key="2">
    <source>
        <dbReference type="ARBA" id="ARBA00022525"/>
    </source>
</evidence>
<comment type="subcellular location">
    <subcellularLocation>
        <location evidence="1">Secreted</location>
    </subcellularLocation>
</comment>
<sequence length="396" mass="43536">MFKNKFLEGYTDVKVFGANGNGISDDTAAFKKALEANRAKIYIPKGVYSVSLPLSLSSGTAIIADPEARVRLADGAGINNEICLLRNSDYKNGNADIRIEGGTWDLNCQNNPRGEEYNPLAYPGVCFSFIKVKGLRVCNTAIVNPDSFYLRIGETENFHFENIKFSTSSIHPNQDGVHIGGFCRNGVIRNIQGITPHTPNDDMIAINADDDVTRHFNRGMKCGPIENIIVESIKAVSAYTFVRLLSCGSPIRNILLRNLSGSVEHYAVNANSWRFAKGTGLLENIVICDMKVNKLDDNRNSRPLIIINSKVKNFIVDNYIRGDSTAAPTLHIDNNSINSLVCEGLTEEQLESLEADCNVLFKENDCLRGVIDKELVLKNGSIERLFLTSGVGGTSH</sequence>
<dbReference type="InterPro" id="IPR011050">
    <property type="entry name" value="Pectin_lyase_fold/virulence"/>
</dbReference>
<dbReference type="GO" id="GO:0005576">
    <property type="term" value="C:extracellular region"/>
    <property type="evidence" value="ECO:0007669"/>
    <property type="project" value="UniProtKB-SubCell"/>
</dbReference>
<accession>A0A0G0PZZ2</accession>
<dbReference type="SUPFAM" id="SSF51126">
    <property type="entry name" value="Pectin lyase-like"/>
    <property type="match status" value="1"/>
</dbReference>
<dbReference type="InterPro" id="IPR024535">
    <property type="entry name" value="RHGA/B-epi-like_pectate_lyase"/>
</dbReference>
<name>A0A0G0PZZ2_9BACT</name>
<protein>
    <submittedName>
        <fullName evidence="4">Endopolygalacturonase</fullName>
    </submittedName>
</protein>
<dbReference type="Proteomes" id="UP000033935">
    <property type="component" value="Unassembled WGS sequence"/>
</dbReference>
<dbReference type="EMBL" id="LBWG01000021">
    <property type="protein sequence ID" value="KKR03710.1"/>
    <property type="molecule type" value="Genomic_DNA"/>
</dbReference>
<keyword evidence="2" id="KW-0964">Secreted</keyword>
<proteinExistence type="predicted"/>
<evidence type="ECO:0000313" key="5">
    <source>
        <dbReference type="Proteomes" id="UP000033935"/>
    </source>
</evidence>
<feature type="domain" description="Rhamnogalacturonase A/B/Epimerase-like pectate lyase" evidence="3">
    <location>
        <begin position="11"/>
        <end position="93"/>
    </location>
</feature>
<reference evidence="4 5" key="1">
    <citation type="journal article" date="2015" name="Nature">
        <title>rRNA introns, odd ribosomes, and small enigmatic genomes across a large radiation of phyla.</title>
        <authorList>
            <person name="Brown C.T."/>
            <person name="Hug L.A."/>
            <person name="Thomas B.C."/>
            <person name="Sharon I."/>
            <person name="Castelle C.J."/>
            <person name="Singh A."/>
            <person name="Wilkins M.J."/>
            <person name="Williams K.H."/>
            <person name="Banfield J.F."/>
        </authorList>
    </citation>
    <scope>NUCLEOTIDE SEQUENCE [LARGE SCALE GENOMIC DNA]</scope>
</reference>
<dbReference type="Gene3D" id="2.160.20.10">
    <property type="entry name" value="Single-stranded right-handed beta-helix, Pectin lyase-like"/>
    <property type="match status" value="1"/>
</dbReference>
<gene>
    <name evidence="4" type="ORF">UT30_C0021G0009</name>
</gene>
<dbReference type="AlphaFoldDB" id="A0A0G0PZZ2"/>
<evidence type="ECO:0000313" key="4">
    <source>
        <dbReference type="EMBL" id="KKR03710.1"/>
    </source>
</evidence>
<evidence type="ECO:0000259" key="3">
    <source>
        <dbReference type="Pfam" id="PF12708"/>
    </source>
</evidence>
<dbReference type="InterPro" id="IPR012334">
    <property type="entry name" value="Pectin_lyas_fold"/>
</dbReference>
<dbReference type="Pfam" id="PF12708">
    <property type="entry name" value="Pect-lyase_RHGA_epim"/>
    <property type="match status" value="1"/>
</dbReference>
<comment type="caution">
    <text evidence="4">The sequence shown here is derived from an EMBL/GenBank/DDBJ whole genome shotgun (WGS) entry which is preliminary data.</text>
</comment>
<dbReference type="PANTHER" id="PTHR31375">
    <property type="match status" value="1"/>
</dbReference>
<evidence type="ECO:0000256" key="1">
    <source>
        <dbReference type="ARBA" id="ARBA00004613"/>
    </source>
</evidence>